<evidence type="ECO:0000259" key="1">
    <source>
        <dbReference type="Pfam" id="PF13518"/>
    </source>
</evidence>
<feature type="non-terminal residue" evidence="2">
    <location>
        <position position="1"/>
    </location>
</feature>
<sequence>VYSGKMSPMNKREETYHMTDKEMARLIVAERLIAGEITIKDAAEVLRLSTRQVKRIKKKVRLNGPGATIHGNRKLKRSKNQKLYGIIHEIFDIGGKQKREIGKEEASTSVINIYFLLN</sequence>
<comment type="caution">
    <text evidence="2">The sequence shown here is derived from an EMBL/GenBank/DDBJ whole genome shotgun (WGS) entry which is preliminary data.</text>
</comment>
<dbReference type="EMBL" id="BARS01022672">
    <property type="protein sequence ID" value="GAG02686.1"/>
    <property type="molecule type" value="Genomic_DNA"/>
</dbReference>
<name>X0VQ42_9ZZZZ</name>
<dbReference type="Pfam" id="PF13518">
    <property type="entry name" value="HTH_28"/>
    <property type="match status" value="1"/>
</dbReference>
<feature type="domain" description="Insertion element IS150 protein InsJ-like helix-turn-helix" evidence="1">
    <location>
        <begin position="25"/>
        <end position="74"/>
    </location>
</feature>
<protein>
    <recommendedName>
        <fullName evidence="1">Insertion element IS150 protein InsJ-like helix-turn-helix domain-containing protein</fullName>
    </recommendedName>
</protein>
<evidence type="ECO:0000313" key="2">
    <source>
        <dbReference type="EMBL" id="GAG02686.1"/>
    </source>
</evidence>
<accession>X0VQ42</accession>
<gene>
    <name evidence="2" type="ORF">S01H1_36211</name>
</gene>
<organism evidence="2">
    <name type="scientific">marine sediment metagenome</name>
    <dbReference type="NCBI Taxonomy" id="412755"/>
    <lineage>
        <taxon>unclassified sequences</taxon>
        <taxon>metagenomes</taxon>
        <taxon>ecological metagenomes</taxon>
    </lineage>
</organism>
<reference evidence="2" key="1">
    <citation type="journal article" date="2014" name="Front. Microbiol.">
        <title>High frequency of phylogenetically diverse reductive dehalogenase-homologous genes in deep subseafloor sedimentary metagenomes.</title>
        <authorList>
            <person name="Kawai M."/>
            <person name="Futagami T."/>
            <person name="Toyoda A."/>
            <person name="Takaki Y."/>
            <person name="Nishi S."/>
            <person name="Hori S."/>
            <person name="Arai W."/>
            <person name="Tsubouchi T."/>
            <person name="Morono Y."/>
            <person name="Uchiyama I."/>
            <person name="Ito T."/>
            <person name="Fujiyama A."/>
            <person name="Inagaki F."/>
            <person name="Takami H."/>
        </authorList>
    </citation>
    <scope>NUCLEOTIDE SEQUENCE</scope>
    <source>
        <strain evidence="2">Expedition CK06-06</strain>
    </source>
</reference>
<dbReference type="AlphaFoldDB" id="X0VQ42"/>
<proteinExistence type="predicted"/>
<dbReference type="InterPro" id="IPR055247">
    <property type="entry name" value="InsJ-like_HTH"/>
</dbReference>